<comment type="caution">
    <text evidence="1">The sequence shown here is derived from an EMBL/GenBank/DDBJ whole genome shotgun (WGS) entry which is preliminary data.</text>
</comment>
<name>A0ACB6RAN2_9PLEO</name>
<keyword evidence="2" id="KW-1185">Reference proteome</keyword>
<evidence type="ECO:0000313" key="1">
    <source>
        <dbReference type="EMBL" id="KAF2475780.1"/>
    </source>
</evidence>
<evidence type="ECO:0000313" key="2">
    <source>
        <dbReference type="Proteomes" id="UP000799755"/>
    </source>
</evidence>
<reference evidence="1" key="1">
    <citation type="journal article" date="2020" name="Stud. Mycol.">
        <title>101 Dothideomycetes genomes: a test case for predicting lifestyles and emergence of pathogens.</title>
        <authorList>
            <person name="Haridas S."/>
            <person name="Albert R."/>
            <person name="Binder M."/>
            <person name="Bloem J."/>
            <person name="Labutti K."/>
            <person name="Salamov A."/>
            <person name="Andreopoulos B."/>
            <person name="Baker S."/>
            <person name="Barry K."/>
            <person name="Bills G."/>
            <person name="Bluhm B."/>
            <person name="Cannon C."/>
            <person name="Castanera R."/>
            <person name="Culley D."/>
            <person name="Daum C."/>
            <person name="Ezra D."/>
            <person name="Gonzalez J."/>
            <person name="Henrissat B."/>
            <person name="Kuo A."/>
            <person name="Liang C."/>
            <person name="Lipzen A."/>
            <person name="Lutzoni F."/>
            <person name="Magnuson J."/>
            <person name="Mondo S."/>
            <person name="Nolan M."/>
            <person name="Ohm R."/>
            <person name="Pangilinan J."/>
            <person name="Park H.-J."/>
            <person name="Ramirez L."/>
            <person name="Alfaro M."/>
            <person name="Sun H."/>
            <person name="Tritt A."/>
            <person name="Yoshinaga Y."/>
            <person name="Zwiers L.-H."/>
            <person name="Turgeon B."/>
            <person name="Goodwin S."/>
            <person name="Spatafora J."/>
            <person name="Crous P."/>
            <person name="Grigoriev I."/>
        </authorList>
    </citation>
    <scope>NUCLEOTIDE SEQUENCE</scope>
    <source>
        <strain evidence="1">ATCC 200398</strain>
    </source>
</reference>
<proteinExistence type="predicted"/>
<feature type="non-terminal residue" evidence="1">
    <location>
        <position position="119"/>
    </location>
</feature>
<protein>
    <submittedName>
        <fullName evidence="1">Uncharacterized protein</fullName>
    </submittedName>
</protein>
<organism evidence="1 2">
    <name type="scientific">Lindgomyces ingoldianus</name>
    <dbReference type="NCBI Taxonomy" id="673940"/>
    <lineage>
        <taxon>Eukaryota</taxon>
        <taxon>Fungi</taxon>
        <taxon>Dikarya</taxon>
        <taxon>Ascomycota</taxon>
        <taxon>Pezizomycotina</taxon>
        <taxon>Dothideomycetes</taxon>
        <taxon>Pleosporomycetidae</taxon>
        <taxon>Pleosporales</taxon>
        <taxon>Lindgomycetaceae</taxon>
        <taxon>Lindgomyces</taxon>
    </lineage>
</organism>
<gene>
    <name evidence="1" type="ORF">BDR25DRAFT_211465</name>
</gene>
<dbReference type="EMBL" id="MU003495">
    <property type="protein sequence ID" value="KAF2475780.1"/>
    <property type="molecule type" value="Genomic_DNA"/>
</dbReference>
<dbReference type="Proteomes" id="UP000799755">
    <property type="component" value="Unassembled WGS sequence"/>
</dbReference>
<sequence>MADQWLNKIFLEYTTSFGEMYSIEIRDFLHITSLGGSREINEVTNCWFKEDPVNISLALLTQMYGRDDVLVVGTFWGQQLCNLGRGMIEMDSLPSVRDIKTALQNEEFRYVVVPCSDGM</sequence>
<accession>A0ACB6RAN2</accession>